<feature type="transmembrane region" description="Helical" evidence="1">
    <location>
        <begin position="147"/>
        <end position="167"/>
    </location>
</feature>
<dbReference type="AlphaFoldDB" id="A0A4R5PI69"/>
<dbReference type="OrthoDB" id="1376015at2"/>
<comment type="caution">
    <text evidence="2">The sequence shown here is derived from an EMBL/GenBank/DDBJ whole genome shotgun (WGS) entry which is preliminary data.</text>
</comment>
<evidence type="ECO:0000313" key="3">
    <source>
        <dbReference type="Proteomes" id="UP000295131"/>
    </source>
</evidence>
<reference evidence="2 3" key="1">
    <citation type="journal article" date="2013" name="Int. J. Syst. Evol. Microbiol.">
        <title>Hoeflea suaedae sp. nov., an endophytic bacterium isolated from the root of the halophyte Suaeda maritima.</title>
        <authorList>
            <person name="Chung E.J."/>
            <person name="Park J.A."/>
            <person name="Pramanik P."/>
            <person name="Bibi F."/>
            <person name="Jeon C.O."/>
            <person name="Chung Y.R."/>
        </authorList>
    </citation>
    <scope>NUCLEOTIDE SEQUENCE [LARGE SCALE GENOMIC DNA]</scope>
    <source>
        <strain evidence="2 3">YC6898</strain>
    </source>
</reference>
<accession>A0A4R5PI69</accession>
<gene>
    <name evidence="2" type="ORF">E2A64_14410</name>
</gene>
<keyword evidence="3" id="KW-1185">Reference proteome</keyword>
<proteinExistence type="predicted"/>
<protein>
    <submittedName>
        <fullName evidence="2">Sulfatase</fullName>
    </submittedName>
</protein>
<dbReference type="EMBL" id="SMSI01000003">
    <property type="protein sequence ID" value="TDH34923.1"/>
    <property type="molecule type" value="Genomic_DNA"/>
</dbReference>
<organism evidence="2 3">
    <name type="scientific">Pseudohoeflea suaedae</name>
    <dbReference type="NCBI Taxonomy" id="877384"/>
    <lineage>
        <taxon>Bacteria</taxon>
        <taxon>Pseudomonadati</taxon>
        <taxon>Pseudomonadota</taxon>
        <taxon>Alphaproteobacteria</taxon>
        <taxon>Hyphomicrobiales</taxon>
        <taxon>Rhizobiaceae</taxon>
        <taxon>Pseudohoeflea</taxon>
    </lineage>
</organism>
<keyword evidence="1" id="KW-0472">Membrane</keyword>
<feature type="transmembrane region" description="Helical" evidence="1">
    <location>
        <begin position="28"/>
        <end position="51"/>
    </location>
</feature>
<dbReference type="SUPFAM" id="SSF53649">
    <property type="entry name" value="Alkaline phosphatase-like"/>
    <property type="match status" value="1"/>
</dbReference>
<feature type="transmembrane region" description="Helical" evidence="1">
    <location>
        <begin position="5"/>
        <end position="22"/>
    </location>
</feature>
<keyword evidence="1" id="KW-1133">Transmembrane helix</keyword>
<feature type="transmembrane region" description="Helical" evidence="1">
    <location>
        <begin position="111"/>
        <end position="135"/>
    </location>
</feature>
<dbReference type="InterPro" id="IPR017850">
    <property type="entry name" value="Alkaline_phosphatase_core_sf"/>
</dbReference>
<feature type="transmembrane region" description="Helical" evidence="1">
    <location>
        <begin position="58"/>
        <end position="76"/>
    </location>
</feature>
<name>A0A4R5PI69_9HYPH</name>
<dbReference type="Gene3D" id="3.40.720.10">
    <property type="entry name" value="Alkaline Phosphatase, subunit A"/>
    <property type="match status" value="1"/>
</dbReference>
<keyword evidence="1" id="KW-0812">Transmembrane</keyword>
<evidence type="ECO:0000256" key="1">
    <source>
        <dbReference type="SAM" id="Phobius"/>
    </source>
</evidence>
<sequence length="534" mass="58685">MDWKAWLAAVFFTMIGMVALVLPDHPSALHISSFLVLPIEIPLAVVILLLLPRSLARIVAVCLTILLASILFLKIADISVQSAFQRRFNPYFDVTMIENGWILLSGIVGKWVAALAIGLGLAAFLTVIGCILAAQLKLIGLSRRAKYPLSGFYGVIALICLAVLSLTSVEMRTSYVSAKAYGYLSSRLDLVVTSIRDMHAFETALADKSGPQTGEGLFARVKDRDIILVFVESYGRSAVEDERYSSLIRPRLQSVEAELSQAGLSSASGWSLSPTMGGLSWLAHGTFLSGLWVDNQIRYDRLMLSDRPSLNRLFADAGWQTAAVMPAISMAWPEAGYFGYDRTFVAANLGYEGDPFNWVTMPDQYTLSAFERLVRKPAHDEGKSVMAEIALISSHAPWTPVPHLVDWNDVGDGTIFNDQANSGETPREVWADKDKIRRHYIETIDYSLETLGSYMARYGDDAIFVILGDHQPAPLVTGPDASRAVPVHVVSRDKELVESFLQAGFATGMIPGSDQTEIPMNDMRELLIDKFAAP</sequence>
<dbReference type="Proteomes" id="UP000295131">
    <property type="component" value="Unassembled WGS sequence"/>
</dbReference>
<evidence type="ECO:0000313" key="2">
    <source>
        <dbReference type="EMBL" id="TDH34923.1"/>
    </source>
</evidence>